<keyword evidence="2" id="KW-1185">Reference proteome</keyword>
<accession>A0ACD3B786</accession>
<protein>
    <submittedName>
        <fullName evidence="1">Uncharacterized protein</fullName>
    </submittedName>
</protein>
<sequence length="195" mass="21497">MFSLVCGVVQGCSLAAASTNVIWPNPGLNPYEIKVGQFYQLGGHRCSDNLLSHSWICKLPDSEVIDIVDCVEVYDLVYDGFCATHQWEEGIVFSQVAVTLDPSLSEPLIDVNHWFYKLAPPKNAFASAEDSSFSSSIGPAISSYCLMFIIHLDNTYFQLKRIMGIYLAIVSILCQCTIISSTPRDTGTKDNVPSQ</sequence>
<gene>
    <name evidence="1" type="ORF">BDN72DRAFT_875774</name>
</gene>
<dbReference type="Proteomes" id="UP000308600">
    <property type="component" value="Unassembled WGS sequence"/>
</dbReference>
<evidence type="ECO:0000313" key="2">
    <source>
        <dbReference type="Proteomes" id="UP000308600"/>
    </source>
</evidence>
<dbReference type="EMBL" id="ML208275">
    <property type="protein sequence ID" value="TFK73457.1"/>
    <property type="molecule type" value="Genomic_DNA"/>
</dbReference>
<evidence type="ECO:0000313" key="1">
    <source>
        <dbReference type="EMBL" id="TFK73457.1"/>
    </source>
</evidence>
<reference evidence="1 2" key="1">
    <citation type="journal article" date="2019" name="Nat. Ecol. Evol.">
        <title>Megaphylogeny resolves global patterns of mushroom evolution.</title>
        <authorList>
            <person name="Varga T."/>
            <person name="Krizsan K."/>
            <person name="Foldi C."/>
            <person name="Dima B."/>
            <person name="Sanchez-Garcia M."/>
            <person name="Sanchez-Ramirez S."/>
            <person name="Szollosi G.J."/>
            <person name="Szarkandi J.G."/>
            <person name="Papp V."/>
            <person name="Albert L."/>
            <person name="Andreopoulos W."/>
            <person name="Angelini C."/>
            <person name="Antonin V."/>
            <person name="Barry K.W."/>
            <person name="Bougher N.L."/>
            <person name="Buchanan P."/>
            <person name="Buyck B."/>
            <person name="Bense V."/>
            <person name="Catcheside P."/>
            <person name="Chovatia M."/>
            <person name="Cooper J."/>
            <person name="Damon W."/>
            <person name="Desjardin D."/>
            <person name="Finy P."/>
            <person name="Geml J."/>
            <person name="Haridas S."/>
            <person name="Hughes K."/>
            <person name="Justo A."/>
            <person name="Karasinski D."/>
            <person name="Kautmanova I."/>
            <person name="Kiss B."/>
            <person name="Kocsube S."/>
            <person name="Kotiranta H."/>
            <person name="LaButti K.M."/>
            <person name="Lechner B.E."/>
            <person name="Liimatainen K."/>
            <person name="Lipzen A."/>
            <person name="Lukacs Z."/>
            <person name="Mihaltcheva S."/>
            <person name="Morgado L.N."/>
            <person name="Niskanen T."/>
            <person name="Noordeloos M.E."/>
            <person name="Ohm R.A."/>
            <person name="Ortiz-Santana B."/>
            <person name="Ovrebo C."/>
            <person name="Racz N."/>
            <person name="Riley R."/>
            <person name="Savchenko A."/>
            <person name="Shiryaev A."/>
            <person name="Soop K."/>
            <person name="Spirin V."/>
            <person name="Szebenyi C."/>
            <person name="Tomsovsky M."/>
            <person name="Tulloss R.E."/>
            <person name="Uehling J."/>
            <person name="Grigoriev I.V."/>
            <person name="Vagvolgyi C."/>
            <person name="Papp T."/>
            <person name="Martin F.M."/>
            <person name="Miettinen O."/>
            <person name="Hibbett D.S."/>
            <person name="Nagy L.G."/>
        </authorList>
    </citation>
    <scope>NUCLEOTIDE SEQUENCE [LARGE SCALE GENOMIC DNA]</scope>
    <source>
        <strain evidence="1 2">NL-1719</strain>
    </source>
</reference>
<organism evidence="1 2">
    <name type="scientific">Pluteus cervinus</name>
    <dbReference type="NCBI Taxonomy" id="181527"/>
    <lineage>
        <taxon>Eukaryota</taxon>
        <taxon>Fungi</taxon>
        <taxon>Dikarya</taxon>
        <taxon>Basidiomycota</taxon>
        <taxon>Agaricomycotina</taxon>
        <taxon>Agaricomycetes</taxon>
        <taxon>Agaricomycetidae</taxon>
        <taxon>Agaricales</taxon>
        <taxon>Pluteineae</taxon>
        <taxon>Pluteaceae</taxon>
        <taxon>Pluteus</taxon>
    </lineage>
</organism>
<proteinExistence type="predicted"/>
<name>A0ACD3B786_9AGAR</name>